<feature type="compositionally biased region" description="Basic and acidic residues" evidence="1">
    <location>
        <begin position="626"/>
        <end position="635"/>
    </location>
</feature>
<name>A0ABQ0G0B0_9PEZI</name>
<evidence type="ECO:0000313" key="4">
    <source>
        <dbReference type="Proteomes" id="UP001628179"/>
    </source>
</evidence>
<reference evidence="3 4" key="1">
    <citation type="submission" date="2024-09" db="EMBL/GenBank/DDBJ databases">
        <title>Itraconazole resistance in Madurella fahalii resulting from another homologue of gene encoding cytochrome P450 14-alpha sterol demethylase (CYP51).</title>
        <authorList>
            <person name="Yoshioka I."/>
            <person name="Fahal A.H."/>
            <person name="Kaneko S."/>
            <person name="Yaguchi T."/>
        </authorList>
    </citation>
    <scope>NUCLEOTIDE SEQUENCE [LARGE SCALE GENOMIC DNA]</scope>
    <source>
        <strain evidence="3 4">IFM 68171</strain>
    </source>
</reference>
<dbReference type="Proteomes" id="UP001628179">
    <property type="component" value="Unassembled WGS sequence"/>
</dbReference>
<sequence>MERDGLEKAGAGTDSRIPQRASRFTSPLVINSASQRRSLFSRPRPKEDSARPTSSGGPTDTQTTSPNDTRIPRPASRRTFTLSDAYRLAEEEEAAQGSPSPAPRSWRSRRESSDKRSSKFWGTASTESQTRPGLNRTSLDSAPDSAADGLQSRQSDTSDSTFDEKLRQYALDQSNPEEPVRRGSGLFSRSKIGSKIVETGRELVRKTSRSSLDGSSPRASKTTGSSTWRRLSGRKRESSNASSAQESAGSEQADHNSPNELPQPGGTPPGFPSPNKSFAWQADADFTAGDLQISSSPPVRRSNSKIEDIRALEAEVREPLPESPRLRHRNTRIDEIRALEIETALKFRDEPEDPVEDRNDAQQVMTTGDDLPPRSRSVSRSRRRMDELRSRELGNLSGKALAPSQLDERRDNDAARTSRPPSPDMARKSGGEPLRASSPLGGRLQETESGGLLSLAQGQAASASQNTNAQPSSAEDPAQTKAMGVGENRDTSEKPRTSRSASQARDEPRDLLRRLAVAASSSPIPEPRVTAGSEALETRDRGMAEDTTQKRLSGGAKSDTRPTVGFAGLPRNSSIESGLAKRMSFVNSDSDPTERIEGEMKLFAPMENQSERGSLRAPSPEPEGDVPDKTPKTTKPDPLTQPTPRVTGAYVETPATVKIEKLKDDATVPVVENGDAKPQTTGLGRPAGESTSMDSKTSLRGRRDSIAARQPRHAQSTRRERSLSRSSSLSIRRRARSLPRDRAPLTNSVKPPTVKDDLLEIHRVNQIDDSTLEDIADLLGQQSSTNHIVPSRGKVEPENSDSDSGSDRLDMKRELDSYDRMIRSLQTGLLGIRTAKQGITRLEDKVSHAETKDHPHAAHGNNTTAESQSCPICHGSQPAVYPTSTFVHLPLPHLWSRQPGFRFTFLGLVLFLVSLWYVAESWMCFLYCKPQYCYPGTPCDWTLDDPVWGYAIPVKLDQWTTGGRGRELVRHHAPEVVDWLADLWDAAAGVDITTVDTSRYSWEQLRQHRRRLAKKGLDKRFVERPEDREIFSAWRAARLARETAQSAREMGFDLGEDESITGDERV</sequence>
<keyword evidence="2" id="KW-0472">Membrane</keyword>
<proteinExistence type="predicted"/>
<protein>
    <submittedName>
        <fullName evidence="3">Inner centromere protein ARK-binding domain-containing protein</fullName>
    </submittedName>
</protein>
<feature type="compositionally biased region" description="Polar residues" evidence="1">
    <location>
        <begin position="123"/>
        <end position="140"/>
    </location>
</feature>
<feature type="region of interest" description="Disordered" evidence="1">
    <location>
        <begin position="1"/>
        <end position="306"/>
    </location>
</feature>
<feature type="compositionally biased region" description="Basic and acidic residues" evidence="1">
    <location>
        <begin position="108"/>
        <end position="117"/>
    </location>
</feature>
<feature type="transmembrane region" description="Helical" evidence="2">
    <location>
        <begin position="900"/>
        <end position="919"/>
    </location>
</feature>
<feature type="compositionally biased region" description="Basic and acidic residues" evidence="1">
    <location>
        <begin position="504"/>
        <end position="513"/>
    </location>
</feature>
<keyword evidence="4" id="KW-1185">Reference proteome</keyword>
<accession>A0ABQ0G0B0</accession>
<feature type="compositionally biased region" description="Polar residues" evidence="1">
    <location>
        <begin position="151"/>
        <end position="160"/>
    </location>
</feature>
<feature type="compositionally biased region" description="Basic and acidic residues" evidence="1">
    <location>
        <begin position="406"/>
        <end position="416"/>
    </location>
</feature>
<comment type="caution">
    <text evidence="3">The sequence shown here is derived from an EMBL/GenBank/DDBJ whole genome shotgun (WGS) entry which is preliminary data.</text>
</comment>
<feature type="compositionally biased region" description="Polar residues" evidence="1">
    <location>
        <begin position="51"/>
        <end position="68"/>
    </location>
</feature>
<organism evidence="3 4">
    <name type="scientific">Madurella fahalii</name>
    <dbReference type="NCBI Taxonomy" id="1157608"/>
    <lineage>
        <taxon>Eukaryota</taxon>
        <taxon>Fungi</taxon>
        <taxon>Dikarya</taxon>
        <taxon>Ascomycota</taxon>
        <taxon>Pezizomycotina</taxon>
        <taxon>Sordariomycetes</taxon>
        <taxon>Sordariomycetidae</taxon>
        <taxon>Sordariales</taxon>
        <taxon>Sordariales incertae sedis</taxon>
        <taxon>Madurella</taxon>
    </lineage>
</organism>
<feature type="compositionally biased region" description="Low complexity" evidence="1">
    <location>
        <begin position="239"/>
        <end position="251"/>
    </location>
</feature>
<feature type="region of interest" description="Disordered" evidence="1">
    <location>
        <begin position="782"/>
        <end position="809"/>
    </location>
</feature>
<gene>
    <name evidence="3" type="ORF">MFIFM68171_01402</name>
</gene>
<evidence type="ECO:0000256" key="2">
    <source>
        <dbReference type="SAM" id="Phobius"/>
    </source>
</evidence>
<evidence type="ECO:0000313" key="3">
    <source>
        <dbReference type="EMBL" id="GAB1311192.1"/>
    </source>
</evidence>
<feature type="region of interest" description="Disordered" evidence="1">
    <location>
        <begin position="345"/>
        <end position="752"/>
    </location>
</feature>
<dbReference type="EMBL" id="BAAFSV010000001">
    <property type="protein sequence ID" value="GAB1311192.1"/>
    <property type="molecule type" value="Genomic_DNA"/>
</dbReference>
<feature type="compositionally biased region" description="Polar residues" evidence="1">
    <location>
        <begin position="209"/>
        <end position="229"/>
    </location>
</feature>
<feature type="compositionally biased region" description="Basic and acidic residues" evidence="1">
    <location>
        <begin position="487"/>
        <end position="496"/>
    </location>
</feature>
<feature type="compositionally biased region" description="Low complexity" evidence="1">
    <location>
        <begin position="449"/>
        <end position="465"/>
    </location>
</feature>
<keyword evidence="2" id="KW-0812">Transmembrane</keyword>
<feature type="compositionally biased region" description="Polar residues" evidence="1">
    <location>
        <begin position="689"/>
        <end position="698"/>
    </location>
</feature>
<dbReference type="GeneID" id="98172147"/>
<feature type="compositionally biased region" description="Basic and acidic residues" evidence="1">
    <location>
        <begin position="536"/>
        <end position="549"/>
    </location>
</feature>
<dbReference type="RefSeq" id="XP_070912925.1">
    <property type="nucleotide sequence ID" value="XM_071056824.1"/>
</dbReference>
<feature type="compositionally biased region" description="Polar residues" evidence="1">
    <location>
        <begin position="22"/>
        <end position="38"/>
    </location>
</feature>
<evidence type="ECO:0000256" key="1">
    <source>
        <dbReference type="SAM" id="MobiDB-lite"/>
    </source>
</evidence>
<keyword evidence="2" id="KW-1133">Transmembrane helix</keyword>